<dbReference type="EMBL" id="PVWG01000011">
    <property type="protein sequence ID" value="PSB19354.1"/>
    <property type="molecule type" value="Genomic_DNA"/>
</dbReference>
<feature type="coiled-coil region" evidence="1">
    <location>
        <begin position="128"/>
        <end position="155"/>
    </location>
</feature>
<dbReference type="STRING" id="1920490.GCA_001895925_04492"/>
<gene>
    <name evidence="2" type="ORF">C7B65_11945</name>
</gene>
<organism evidence="2 3">
    <name type="scientific">Phormidesmis priestleyi ULC007</name>
    <dbReference type="NCBI Taxonomy" id="1920490"/>
    <lineage>
        <taxon>Bacteria</taxon>
        <taxon>Bacillati</taxon>
        <taxon>Cyanobacteriota</taxon>
        <taxon>Cyanophyceae</taxon>
        <taxon>Leptolyngbyales</taxon>
        <taxon>Leptolyngbyaceae</taxon>
        <taxon>Phormidesmis</taxon>
    </lineage>
</organism>
<reference evidence="2 3" key="1">
    <citation type="submission" date="2018-02" db="EMBL/GenBank/DDBJ databases">
        <authorList>
            <person name="Cohen D.B."/>
            <person name="Kent A.D."/>
        </authorList>
    </citation>
    <scope>NUCLEOTIDE SEQUENCE [LARGE SCALE GENOMIC DNA]</scope>
    <source>
        <strain evidence="2 3">ULC007</strain>
    </source>
</reference>
<evidence type="ECO:0000313" key="3">
    <source>
        <dbReference type="Proteomes" id="UP000238634"/>
    </source>
</evidence>
<keyword evidence="1" id="KW-0175">Coiled coil</keyword>
<dbReference type="AlphaFoldDB" id="A0A2T1DFY0"/>
<protein>
    <submittedName>
        <fullName evidence="2">Uncharacterized protein</fullName>
    </submittedName>
</protein>
<accession>A0A2T1DFY0</accession>
<dbReference type="Proteomes" id="UP000238634">
    <property type="component" value="Unassembled WGS sequence"/>
</dbReference>
<name>A0A2T1DFY0_9CYAN</name>
<comment type="caution">
    <text evidence="2">The sequence shown here is derived from an EMBL/GenBank/DDBJ whole genome shotgun (WGS) entry which is preliminary data.</text>
</comment>
<proteinExistence type="predicted"/>
<evidence type="ECO:0000313" key="2">
    <source>
        <dbReference type="EMBL" id="PSB19354.1"/>
    </source>
</evidence>
<reference evidence="2 3" key="2">
    <citation type="submission" date="2018-03" db="EMBL/GenBank/DDBJ databases">
        <title>The ancient ancestry and fast evolution of plastids.</title>
        <authorList>
            <person name="Moore K.R."/>
            <person name="Magnabosco C."/>
            <person name="Momper L."/>
            <person name="Gold D.A."/>
            <person name="Bosak T."/>
            <person name="Fournier G.P."/>
        </authorList>
    </citation>
    <scope>NUCLEOTIDE SEQUENCE [LARGE SCALE GENOMIC DNA]</scope>
    <source>
        <strain evidence="2 3">ULC007</strain>
    </source>
</reference>
<evidence type="ECO:0000256" key="1">
    <source>
        <dbReference type="SAM" id="Coils"/>
    </source>
</evidence>
<keyword evidence="3" id="KW-1185">Reference proteome</keyword>
<dbReference type="OrthoDB" id="569590at2"/>
<sequence length="354" mass="39509">MIALITLAGGVWVLNLPFPPLRWAVAKSAPLLLVPSFISMDQNYRQAIVNVEQADQLINQATAPADFELGKTKAKAAQKNLDALPVWFVGYYPSQYCSLFHCGWNFTIDEFRAARAEVARMEATLFQEDNARTQIEQAGQAIAEAQQAYRQATDQPRQSKAIEQWQAAIDTMQEIPSKTLAGRMAQGKLQAYERDFQQVVGFTKDNTRTGSLITVAKQFAAEATKSTRNPPHSLAELAEIQKLWETAIDRIDKITVSDPDYVQAQTQLVSYQKSLGAVKVRSKAEEESMQAFEKAQQLTNQLLAETTNNPQGTDRGRVAIQLKQIIDELARVKPGTTQYSDAQKLMKSAQNRLK</sequence>